<organism evidence="1 2">
    <name type="scientific">Polyangium jinanense</name>
    <dbReference type="NCBI Taxonomy" id="2829994"/>
    <lineage>
        <taxon>Bacteria</taxon>
        <taxon>Pseudomonadati</taxon>
        <taxon>Myxococcota</taxon>
        <taxon>Polyangia</taxon>
        <taxon>Polyangiales</taxon>
        <taxon>Polyangiaceae</taxon>
        <taxon>Polyangium</taxon>
    </lineage>
</organism>
<dbReference type="Proteomes" id="UP001151081">
    <property type="component" value="Unassembled WGS sequence"/>
</dbReference>
<comment type="caution">
    <text evidence="1">The sequence shown here is derived from an EMBL/GenBank/DDBJ whole genome shotgun (WGS) entry which is preliminary data.</text>
</comment>
<accession>A0A9X3XFT1</accession>
<protein>
    <submittedName>
        <fullName evidence="1">Uncharacterized protein</fullName>
    </submittedName>
</protein>
<dbReference type="EMBL" id="JAGTJJ010000051">
    <property type="protein sequence ID" value="MDC3987296.1"/>
    <property type="molecule type" value="Genomic_DNA"/>
</dbReference>
<reference evidence="1 2" key="1">
    <citation type="submission" date="2021-04" db="EMBL/GenBank/DDBJ databases">
        <title>Genome analysis of Polyangium sp.</title>
        <authorList>
            <person name="Li Y."/>
            <person name="Wang J."/>
        </authorList>
    </citation>
    <scope>NUCLEOTIDE SEQUENCE [LARGE SCALE GENOMIC DNA]</scope>
    <source>
        <strain evidence="1 2">SDU14</strain>
    </source>
</reference>
<evidence type="ECO:0000313" key="2">
    <source>
        <dbReference type="Proteomes" id="UP001151081"/>
    </source>
</evidence>
<name>A0A9X3XFT1_9BACT</name>
<sequence length="253" mass="27440">MRLDDAPFARVLDTLAGLGSLESDHAAPVARALDRAGLLDHARREGWTALPAFDVLARALSTAELVGAGLARLDAGGMRPQWPAHRLLIPWTAEAGAEHERTFARRSLLPPDERFPVTIWPPGRRARGLLRIGPEGATNEARKVLVPDALDALALLAYAEVRGRAAVAYVVPWLEWLPLDDLPFAPGDRVHVSIPRPQGYELARRLAARGVKVHELAPPGGASWGETWEAYRGEAEACGKRGEHEAEPSGRAQ</sequence>
<proteinExistence type="predicted"/>
<evidence type="ECO:0000313" key="1">
    <source>
        <dbReference type="EMBL" id="MDC3987296.1"/>
    </source>
</evidence>
<dbReference type="AlphaFoldDB" id="A0A9X3XFT1"/>
<gene>
    <name evidence="1" type="ORF">KEG57_42905</name>
</gene>
<keyword evidence="2" id="KW-1185">Reference proteome</keyword>